<protein>
    <submittedName>
        <fullName evidence="1">Uncharacterized protein</fullName>
    </submittedName>
</protein>
<dbReference type="EMBL" id="PVWG01000016">
    <property type="protein sequence ID" value="PSB18588.1"/>
    <property type="molecule type" value="Genomic_DNA"/>
</dbReference>
<dbReference type="AlphaFoldDB" id="A0A2T1DDM6"/>
<dbReference type="OrthoDB" id="3723110at2"/>
<dbReference type="Proteomes" id="UP000238634">
    <property type="component" value="Unassembled WGS sequence"/>
</dbReference>
<dbReference type="STRING" id="1920490.GCA_001895925_00376"/>
<sequence>MLDVDGKAQVLTPVKLGERIILDNALTIDNNRITVPLLTATEVIDRAYVVDGTTLKEARKTNYKNKR</sequence>
<gene>
    <name evidence="1" type="ORF">C7B65_14940</name>
</gene>
<reference evidence="1 2" key="1">
    <citation type="submission" date="2018-02" db="EMBL/GenBank/DDBJ databases">
        <authorList>
            <person name="Cohen D.B."/>
            <person name="Kent A.D."/>
        </authorList>
    </citation>
    <scope>NUCLEOTIDE SEQUENCE [LARGE SCALE GENOMIC DNA]</scope>
    <source>
        <strain evidence="1 2">ULC007</strain>
    </source>
</reference>
<proteinExistence type="predicted"/>
<dbReference type="RefSeq" id="WP_073072484.1">
    <property type="nucleotide sequence ID" value="NZ_MPPI01000016.1"/>
</dbReference>
<keyword evidence="2" id="KW-1185">Reference proteome</keyword>
<evidence type="ECO:0000313" key="2">
    <source>
        <dbReference type="Proteomes" id="UP000238634"/>
    </source>
</evidence>
<accession>A0A2T1DDM6</accession>
<organism evidence="1 2">
    <name type="scientific">Phormidesmis priestleyi ULC007</name>
    <dbReference type="NCBI Taxonomy" id="1920490"/>
    <lineage>
        <taxon>Bacteria</taxon>
        <taxon>Bacillati</taxon>
        <taxon>Cyanobacteriota</taxon>
        <taxon>Cyanophyceae</taxon>
        <taxon>Leptolyngbyales</taxon>
        <taxon>Leptolyngbyaceae</taxon>
        <taxon>Phormidesmis</taxon>
    </lineage>
</organism>
<evidence type="ECO:0000313" key="1">
    <source>
        <dbReference type="EMBL" id="PSB18588.1"/>
    </source>
</evidence>
<name>A0A2T1DDM6_9CYAN</name>
<reference evidence="1 2" key="2">
    <citation type="submission" date="2018-03" db="EMBL/GenBank/DDBJ databases">
        <title>The ancient ancestry and fast evolution of plastids.</title>
        <authorList>
            <person name="Moore K.R."/>
            <person name="Magnabosco C."/>
            <person name="Momper L."/>
            <person name="Gold D.A."/>
            <person name="Bosak T."/>
            <person name="Fournier G.P."/>
        </authorList>
    </citation>
    <scope>NUCLEOTIDE SEQUENCE [LARGE SCALE GENOMIC DNA]</scope>
    <source>
        <strain evidence="1 2">ULC007</strain>
    </source>
</reference>
<comment type="caution">
    <text evidence="1">The sequence shown here is derived from an EMBL/GenBank/DDBJ whole genome shotgun (WGS) entry which is preliminary data.</text>
</comment>